<proteinExistence type="predicted"/>
<accession>A0ABQ3TA92</accession>
<evidence type="ECO:0000313" key="3">
    <source>
        <dbReference type="Proteomes" id="UP000608522"/>
    </source>
</evidence>
<keyword evidence="1" id="KW-0812">Transmembrane</keyword>
<dbReference type="Proteomes" id="UP000608522">
    <property type="component" value="Unassembled WGS sequence"/>
</dbReference>
<keyword evidence="1" id="KW-1133">Transmembrane helix</keyword>
<comment type="caution">
    <text evidence="2">The sequence shown here is derived from an EMBL/GenBank/DDBJ whole genome shotgun (WGS) entry which is preliminary data.</text>
</comment>
<organism evidence="2 3">
    <name type="scientific">Streptomyces spororaveus</name>
    <dbReference type="NCBI Taxonomy" id="284039"/>
    <lineage>
        <taxon>Bacteria</taxon>
        <taxon>Bacillati</taxon>
        <taxon>Actinomycetota</taxon>
        <taxon>Actinomycetes</taxon>
        <taxon>Kitasatosporales</taxon>
        <taxon>Streptomycetaceae</taxon>
        <taxon>Streptomyces</taxon>
    </lineage>
</organism>
<protein>
    <submittedName>
        <fullName evidence="2">Uncharacterized protein</fullName>
    </submittedName>
</protein>
<dbReference type="RefSeq" id="WP_202199403.1">
    <property type="nucleotide sequence ID" value="NZ_BAAATO010000026.1"/>
</dbReference>
<feature type="transmembrane region" description="Helical" evidence="1">
    <location>
        <begin position="14"/>
        <end position="34"/>
    </location>
</feature>
<reference evidence="3" key="1">
    <citation type="submission" date="2023-07" db="EMBL/GenBank/DDBJ databases">
        <title>Whole genome shotgun sequence of Streptomyces spororaveus NBRC 15456.</title>
        <authorList>
            <person name="Komaki H."/>
            <person name="Tamura T."/>
        </authorList>
    </citation>
    <scope>NUCLEOTIDE SEQUENCE [LARGE SCALE GENOMIC DNA]</scope>
    <source>
        <strain evidence="3">NBRC 15456</strain>
    </source>
</reference>
<name>A0ABQ3TA92_9ACTN</name>
<evidence type="ECO:0000256" key="1">
    <source>
        <dbReference type="SAM" id="Phobius"/>
    </source>
</evidence>
<dbReference type="EMBL" id="BNED01000005">
    <property type="protein sequence ID" value="GHI77328.1"/>
    <property type="molecule type" value="Genomic_DNA"/>
</dbReference>
<gene>
    <name evidence="2" type="ORF">Sspor_28890</name>
</gene>
<evidence type="ECO:0000313" key="2">
    <source>
        <dbReference type="EMBL" id="GHI77328.1"/>
    </source>
</evidence>
<keyword evidence="1" id="KW-0472">Membrane</keyword>
<keyword evidence="3" id="KW-1185">Reference proteome</keyword>
<sequence>MNPTIVELALNNPVVPPSLAGLVMFGMTMLAKLYTFREVMRDTKPCDRAAIMEAHKNMWQVRRRR</sequence>